<accession>A0A7S3KBQ8</accession>
<dbReference type="EMBL" id="HBIK01007398">
    <property type="protein sequence ID" value="CAE0378518.1"/>
    <property type="molecule type" value="Transcribed_RNA"/>
</dbReference>
<sequence>MRKSKSIGACLALTIFKFLFSPDRLHFEYVSFKLFRILKSPSNVGSVNLEKVLVGKSQCPIHQRGCKGFQRLLAKDSEETLQKVIALQLWIYKPTIANSGGMWRSLL</sequence>
<dbReference type="AlphaFoldDB" id="A0A7S3KBQ8"/>
<evidence type="ECO:0000313" key="1">
    <source>
        <dbReference type="EMBL" id="CAE0378518.1"/>
    </source>
</evidence>
<organism evidence="1">
    <name type="scientific">Euplotes crassus</name>
    <dbReference type="NCBI Taxonomy" id="5936"/>
    <lineage>
        <taxon>Eukaryota</taxon>
        <taxon>Sar</taxon>
        <taxon>Alveolata</taxon>
        <taxon>Ciliophora</taxon>
        <taxon>Intramacronucleata</taxon>
        <taxon>Spirotrichea</taxon>
        <taxon>Hypotrichia</taxon>
        <taxon>Euplotida</taxon>
        <taxon>Euplotidae</taxon>
        <taxon>Moneuplotes</taxon>
    </lineage>
</organism>
<gene>
    <name evidence="1" type="ORF">ECRA1380_LOCUS3477</name>
</gene>
<reference evidence="1" key="1">
    <citation type="submission" date="2021-01" db="EMBL/GenBank/DDBJ databases">
        <authorList>
            <person name="Corre E."/>
            <person name="Pelletier E."/>
            <person name="Niang G."/>
            <person name="Scheremetjew M."/>
            <person name="Finn R."/>
            <person name="Kale V."/>
            <person name="Holt S."/>
            <person name="Cochrane G."/>
            <person name="Meng A."/>
            <person name="Brown T."/>
            <person name="Cohen L."/>
        </authorList>
    </citation>
    <scope>NUCLEOTIDE SEQUENCE</scope>
    <source>
        <strain evidence="1">CT5</strain>
    </source>
</reference>
<protein>
    <submittedName>
        <fullName evidence="1">Uncharacterized protein</fullName>
    </submittedName>
</protein>
<proteinExistence type="predicted"/>
<name>A0A7S3KBQ8_EUPCR</name>